<dbReference type="WBParaSite" id="nRc.2.0.1.t46601-RA">
    <property type="protein sequence ID" value="nRc.2.0.1.t46601-RA"/>
    <property type="gene ID" value="nRc.2.0.1.g46601"/>
</dbReference>
<proteinExistence type="predicted"/>
<name>A0A915LA18_ROMCU</name>
<protein>
    <submittedName>
        <fullName evidence="2">Uncharacterized protein</fullName>
    </submittedName>
</protein>
<dbReference type="Proteomes" id="UP000887565">
    <property type="component" value="Unplaced"/>
</dbReference>
<sequence length="97" mass="11220">MLPYQRLVDKLDTTILCPKRKIAPYNGTAAEPFSECLRYVKFLAKQLSFKYGIEGFAIFPAPTSSFETVWKQHKVVLFRIKFMSLVDDELLTNTKLI</sequence>
<accession>A0A915LA18</accession>
<reference evidence="2" key="1">
    <citation type="submission" date="2022-11" db="UniProtKB">
        <authorList>
            <consortium name="WormBaseParasite"/>
        </authorList>
    </citation>
    <scope>IDENTIFICATION</scope>
</reference>
<evidence type="ECO:0000313" key="2">
    <source>
        <dbReference type="WBParaSite" id="nRc.2.0.1.t46601-RA"/>
    </source>
</evidence>
<evidence type="ECO:0000313" key="1">
    <source>
        <dbReference type="Proteomes" id="UP000887565"/>
    </source>
</evidence>
<dbReference type="AlphaFoldDB" id="A0A915LA18"/>
<keyword evidence="1" id="KW-1185">Reference proteome</keyword>
<organism evidence="1 2">
    <name type="scientific">Romanomermis culicivorax</name>
    <name type="common">Nematode worm</name>
    <dbReference type="NCBI Taxonomy" id="13658"/>
    <lineage>
        <taxon>Eukaryota</taxon>
        <taxon>Metazoa</taxon>
        <taxon>Ecdysozoa</taxon>
        <taxon>Nematoda</taxon>
        <taxon>Enoplea</taxon>
        <taxon>Dorylaimia</taxon>
        <taxon>Mermithida</taxon>
        <taxon>Mermithoidea</taxon>
        <taxon>Mermithidae</taxon>
        <taxon>Romanomermis</taxon>
    </lineage>
</organism>